<feature type="domain" description="ERV/ALR sulfhydryl oxidase" evidence="7">
    <location>
        <begin position="1"/>
        <end position="93"/>
    </location>
</feature>
<proteinExistence type="predicted"/>
<evidence type="ECO:0000256" key="3">
    <source>
        <dbReference type="ARBA" id="ARBA00022630"/>
    </source>
</evidence>
<dbReference type="GO" id="GO:0016971">
    <property type="term" value="F:flavin-dependent sulfhydryl oxidase activity"/>
    <property type="evidence" value="ECO:0007669"/>
    <property type="project" value="InterPro"/>
</dbReference>
<evidence type="ECO:0000313" key="8">
    <source>
        <dbReference type="EMBL" id="QHU09863.1"/>
    </source>
</evidence>
<organism evidence="8">
    <name type="scientific">viral metagenome</name>
    <dbReference type="NCBI Taxonomy" id="1070528"/>
    <lineage>
        <taxon>unclassified sequences</taxon>
        <taxon>metagenomes</taxon>
        <taxon>organismal metagenomes</taxon>
    </lineage>
</organism>
<dbReference type="EMBL" id="MN740746">
    <property type="protein sequence ID" value="QHU09863.1"/>
    <property type="molecule type" value="Genomic_DNA"/>
</dbReference>
<reference evidence="8" key="1">
    <citation type="journal article" date="2020" name="Nature">
        <title>Giant virus diversity and host interactions through global metagenomics.</title>
        <authorList>
            <person name="Schulz F."/>
            <person name="Roux S."/>
            <person name="Paez-Espino D."/>
            <person name="Jungbluth S."/>
            <person name="Walsh D.A."/>
            <person name="Denef V.J."/>
            <person name="McMahon K.D."/>
            <person name="Konstantinidis K.T."/>
            <person name="Eloe-Fadrosh E.A."/>
            <person name="Kyrpides N.C."/>
            <person name="Woyke T."/>
        </authorList>
    </citation>
    <scope>NUCLEOTIDE SEQUENCE</scope>
    <source>
        <strain evidence="8">GVMAG-S-1101164-164</strain>
    </source>
</reference>
<comment type="cofactor">
    <cofactor evidence="1">
        <name>FAD</name>
        <dbReference type="ChEBI" id="CHEBI:57692"/>
    </cofactor>
</comment>
<evidence type="ECO:0000256" key="6">
    <source>
        <dbReference type="ARBA" id="ARBA00023157"/>
    </source>
</evidence>
<dbReference type="Gene3D" id="1.20.120.310">
    <property type="entry name" value="ERV/ALR sulfhydryl oxidase domain"/>
    <property type="match status" value="2"/>
</dbReference>
<dbReference type="GO" id="GO:0050660">
    <property type="term" value="F:flavin adenine dinucleotide binding"/>
    <property type="evidence" value="ECO:0007669"/>
    <property type="project" value="TreeGrafter"/>
</dbReference>
<dbReference type="GO" id="GO:0005739">
    <property type="term" value="C:mitochondrion"/>
    <property type="evidence" value="ECO:0007669"/>
    <property type="project" value="TreeGrafter"/>
</dbReference>
<evidence type="ECO:0000256" key="4">
    <source>
        <dbReference type="ARBA" id="ARBA00022827"/>
    </source>
</evidence>
<accession>A0A6C0JWV3</accession>
<keyword evidence="4" id="KW-0274">FAD</keyword>
<protein>
    <recommendedName>
        <fullName evidence="2">thiol oxidase</fullName>
        <ecNumber evidence="2">1.8.3.2</ecNumber>
    </recommendedName>
</protein>
<dbReference type="AlphaFoldDB" id="A0A6C0JWV3"/>
<dbReference type="SUPFAM" id="SSF69000">
    <property type="entry name" value="FAD-dependent thiol oxidase"/>
    <property type="match status" value="2"/>
</dbReference>
<keyword evidence="3" id="KW-0285">Flavoprotein</keyword>
<dbReference type="PANTHER" id="PTHR12645:SF0">
    <property type="entry name" value="FAD-LINKED SULFHYDRYL OXIDASE ALR"/>
    <property type="match status" value="1"/>
</dbReference>
<dbReference type="InterPro" id="IPR017905">
    <property type="entry name" value="ERV/ALR_sulphydryl_oxidase"/>
</dbReference>
<evidence type="ECO:0000256" key="2">
    <source>
        <dbReference type="ARBA" id="ARBA00012512"/>
    </source>
</evidence>
<sequence length="224" mass="26614">MGVDTRYWGPSGWQLFHYISMHAKHPERLFKQIQYILPCKFCRESTHEYVHELPLRGNLGRWMFDLHNKVNAKLREQSRTDPNVRDPGVDPTWEDVKKKYLGMKLTKVLGQDFLFSIAVNYPDEPEPEQKSTQQSFLSALSEVYPSRSFSEYIQKSPATLDSRKEYMYWMYGLLFALSKDIRVKIPTYSQYYKKVMNYTSKCNKGKTCRNKSGGRRRTYRKYLL</sequence>
<dbReference type="EC" id="1.8.3.2" evidence="2"/>
<evidence type="ECO:0000256" key="5">
    <source>
        <dbReference type="ARBA" id="ARBA00023002"/>
    </source>
</evidence>
<dbReference type="InterPro" id="IPR036774">
    <property type="entry name" value="ERV/ALR_sulphydryl_oxid_sf"/>
</dbReference>
<dbReference type="Pfam" id="PF04777">
    <property type="entry name" value="Evr1_Alr"/>
    <property type="match status" value="2"/>
</dbReference>
<dbReference type="PROSITE" id="PS51324">
    <property type="entry name" value="ERV_ALR"/>
    <property type="match status" value="1"/>
</dbReference>
<keyword evidence="6" id="KW-1015">Disulfide bond</keyword>
<keyword evidence="5" id="KW-0560">Oxidoreductase</keyword>
<dbReference type="InterPro" id="IPR039799">
    <property type="entry name" value="ALR/ERV"/>
</dbReference>
<evidence type="ECO:0000259" key="7">
    <source>
        <dbReference type="PROSITE" id="PS51324"/>
    </source>
</evidence>
<name>A0A6C0JWV3_9ZZZZ</name>
<dbReference type="PANTHER" id="PTHR12645">
    <property type="entry name" value="ALR/ERV"/>
    <property type="match status" value="1"/>
</dbReference>
<evidence type="ECO:0000256" key="1">
    <source>
        <dbReference type="ARBA" id="ARBA00001974"/>
    </source>
</evidence>